<dbReference type="Proteomes" id="UP000680185">
    <property type="component" value="Unassembled WGS sequence"/>
</dbReference>
<feature type="transmembrane region" description="Helical" evidence="1">
    <location>
        <begin position="12"/>
        <end position="39"/>
    </location>
</feature>
<comment type="caution">
    <text evidence="2">The sequence shown here is derived from an EMBL/GenBank/DDBJ whole genome shotgun (WGS) entry which is preliminary data.</text>
</comment>
<proteinExistence type="predicted"/>
<name>A0A7J4JYX4_9ARCH</name>
<feature type="transmembrane region" description="Helical" evidence="1">
    <location>
        <begin position="160"/>
        <end position="178"/>
    </location>
</feature>
<organism evidence="2 5">
    <name type="scientific">Candidatus Iainarchaeum sp</name>
    <dbReference type="NCBI Taxonomy" id="3101447"/>
    <lineage>
        <taxon>Archaea</taxon>
        <taxon>Candidatus Iainarchaeota</taxon>
        <taxon>Candidatus Iainarchaeia</taxon>
        <taxon>Candidatus Iainarchaeales</taxon>
        <taxon>Candidatus Iainarchaeaceae</taxon>
        <taxon>Candidatus Iainarchaeum</taxon>
    </lineage>
</organism>
<accession>A0A7J4JYX4</accession>
<gene>
    <name evidence="2" type="ORF">HA222_00135</name>
    <name evidence="3" type="ORF">HA227_00105</name>
    <name evidence="4" type="ORF">J4478_04145</name>
</gene>
<feature type="transmembrane region" description="Helical" evidence="1">
    <location>
        <begin position="45"/>
        <end position="64"/>
    </location>
</feature>
<evidence type="ECO:0000313" key="4">
    <source>
        <dbReference type="EMBL" id="MBS3058565.1"/>
    </source>
</evidence>
<evidence type="ECO:0000313" key="3">
    <source>
        <dbReference type="EMBL" id="HIH32634.1"/>
    </source>
</evidence>
<evidence type="ECO:0000313" key="5">
    <source>
        <dbReference type="Proteomes" id="UP000590964"/>
    </source>
</evidence>
<dbReference type="EMBL" id="DUFW01000002">
    <property type="protein sequence ID" value="HIH21057.1"/>
    <property type="molecule type" value="Genomic_DNA"/>
</dbReference>
<feature type="transmembrane region" description="Helical" evidence="1">
    <location>
        <begin position="76"/>
        <end position="96"/>
    </location>
</feature>
<dbReference type="Proteomes" id="UP000527315">
    <property type="component" value="Unassembled WGS sequence"/>
</dbReference>
<evidence type="ECO:0000256" key="1">
    <source>
        <dbReference type="SAM" id="Phobius"/>
    </source>
</evidence>
<dbReference type="AlphaFoldDB" id="A0A7J4JYX4"/>
<dbReference type="Proteomes" id="UP000590964">
    <property type="component" value="Unassembled WGS sequence"/>
</dbReference>
<keyword evidence="1" id="KW-0472">Membrane</keyword>
<reference evidence="4" key="2">
    <citation type="submission" date="2021-03" db="EMBL/GenBank/DDBJ databases">
        <authorList>
            <person name="Jaffe A."/>
        </authorList>
    </citation>
    <scope>NUCLEOTIDE SEQUENCE</scope>
    <source>
        <strain evidence="4">RIFCSPLOWO2_01_FULL_43_13</strain>
    </source>
</reference>
<evidence type="ECO:0000313" key="2">
    <source>
        <dbReference type="EMBL" id="HIH21057.1"/>
    </source>
</evidence>
<dbReference type="EMBL" id="DUFJ01000003">
    <property type="protein sequence ID" value="HIH32634.1"/>
    <property type="molecule type" value="Genomic_DNA"/>
</dbReference>
<keyword evidence="1" id="KW-0812">Transmembrane</keyword>
<reference evidence="4" key="3">
    <citation type="submission" date="2021-05" db="EMBL/GenBank/DDBJ databases">
        <title>Protein family content uncovers lineage relationships and bacterial pathway maintenance mechanisms in DPANN archaea.</title>
        <authorList>
            <person name="Castelle C.J."/>
            <person name="Meheust R."/>
            <person name="Jaffe A.L."/>
            <person name="Seitz K."/>
            <person name="Gong X."/>
            <person name="Baker B.J."/>
            <person name="Banfield J.F."/>
        </authorList>
    </citation>
    <scope>NUCLEOTIDE SEQUENCE</scope>
    <source>
        <strain evidence="4">RIFCSPLOWO2_01_FULL_43_13</strain>
    </source>
</reference>
<sequence>MGFKELKEWQKVAIAFAGSYILLFALQALLSGAGLLGSWENIPTFYLLPIPGFFFAYLAVEHAAGFFETDFIKKPWFVIIFLIMALLAWHVALVFYTQNNISLSLQQNQQYLDGEELQFSTNCKLSKLSEGAERNLTWDSFRVSHCLIAEQYWQQLKTSAYLVFILSAILGWASSILIKKK</sequence>
<reference evidence="2" key="1">
    <citation type="journal article" date="2020" name="bioRxiv">
        <title>A rank-normalized archaeal taxonomy based on genome phylogeny resolves widespread incomplete and uneven classifications.</title>
        <authorList>
            <person name="Rinke C."/>
            <person name="Chuvochina M."/>
            <person name="Mussig A.J."/>
            <person name="Chaumeil P.-A."/>
            <person name="Waite D.W."/>
            <person name="Whitman W.B."/>
            <person name="Parks D.H."/>
            <person name="Hugenholtz P."/>
        </authorList>
    </citation>
    <scope>NUCLEOTIDE SEQUENCE</scope>
    <source>
        <strain evidence="3">UBA10036</strain>
        <strain evidence="2">UBA10191</strain>
    </source>
</reference>
<keyword evidence="1" id="KW-1133">Transmembrane helix</keyword>
<protein>
    <submittedName>
        <fullName evidence="2">Uncharacterized protein</fullName>
    </submittedName>
</protein>
<dbReference type="EMBL" id="JAGVWB010000029">
    <property type="protein sequence ID" value="MBS3058565.1"/>
    <property type="molecule type" value="Genomic_DNA"/>
</dbReference>